<evidence type="ECO:0000256" key="5">
    <source>
        <dbReference type="ARBA" id="ARBA00023315"/>
    </source>
</evidence>
<dbReference type="Pfam" id="PF01553">
    <property type="entry name" value="Acyltransferase"/>
    <property type="match status" value="1"/>
</dbReference>
<dbReference type="SUPFAM" id="SSF69593">
    <property type="entry name" value="Glycerol-3-phosphate (1)-acyltransferase"/>
    <property type="match status" value="1"/>
</dbReference>
<keyword evidence="3" id="KW-0444">Lipid biosynthesis</keyword>
<evidence type="ECO:0000256" key="4">
    <source>
        <dbReference type="ARBA" id="ARBA00023264"/>
    </source>
</evidence>
<gene>
    <name evidence="8" type="ORF">A7Q00_00025</name>
</gene>
<comment type="caution">
    <text evidence="8">The sequence shown here is derived from an EMBL/GenBank/DDBJ whole genome shotgun (WGS) entry which is preliminary data.</text>
</comment>
<reference evidence="9" key="1">
    <citation type="submission" date="2016-05" db="EMBL/GenBank/DDBJ databases">
        <title>Draft genome of Corynebacterium afermentans subsp. afermentans LCDC 88199T.</title>
        <authorList>
            <person name="Bernier A.-M."/>
            <person name="Bernard K."/>
        </authorList>
    </citation>
    <scope>NUCLEOTIDE SEQUENCE [LARGE SCALE GENOMIC DNA]</scope>
    <source>
        <strain evidence="9">NML130454</strain>
    </source>
</reference>
<dbReference type="RefSeq" id="WP_064088622.1">
    <property type="nucleotide sequence ID" value="NZ_LXSQ01000001.1"/>
</dbReference>
<evidence type="ECO:0000256" key="6">
    <source>
        <dbReference type="SAM" id="Phobius"/>
    </source>
</evidence>
<keyword evidence="4" id="KW-1208">Phospholipid metabolism</keyword>
<keyword evidence="6" id="KW-0812">Transmembrane</keyword>
<organism evidence="8 9">
    <name type="scientific">Eikenella halliae</name>
    <dbReference type="NCBI Taxonomy" id="1795832"/>
    <lineage>
        <taxon>Bacteria</taxon>
        <taxon>Pseudomonadati</taxon>
        <taxon>Pseudomonadota</taxon>
        <taxon>Betaproteobacteria</taxon>
        <taxon>Neisseriales</taxon>
        <taxon>Neisseriaceae</taxon>
        <taxon>Eikenella</taxon>
    </lineage>
</organism>
<dbReference type="PANTHER" id="PTHR10434:SF59">
    <property type="entry name" value="1-ACYL-SN-GLYCEROL-3-PHOSPHATE ACYLTRANSFERASE"/>
    <property type="match status" value="1"/>
</dbReference>
<evidence type="ECO:0000259" key="7">
    <source>
        <dbReference type="SMART" id="SM00563"/>
    </source>
</evidence>
<evidence type="ECO:0000256" key="3">
    <source>
        <dbReference type="ARBA" id="ARBA00023209"/>
    </source>
</evidence>
<keyword evidence="6" id="KW-0472">Membrane</keyword>
<evidence type="ECO:0000313" key="8">
    <source>
        <dbReference type="EMBL" id="OAM45217.1"/>
    </source>
</evidence>
<dbReference type="PANTHER" id="PTHR10434">
    <property type="entry name" value="1-ACYL-SN-GLYCEROL-3-PHOSPHATE ACYLTRANSFERASE"/>
    <property type="match status" value="1"/>
</dbReference>
<keyword evidence="3" id="KW-0443">Lipid metabolism</keyword>
<evidence type="ECO:0000256" key="2">
    <source>
        <dbReference type="ARBA" id="ARBA00022679"/>
    </source>
</evidence>
<dbReference type="Proteomes" id="UP000077726">
    <property type="component" value="Unassembled WGS sequence"/>
</dbReference>
<keyword evidence="5 8" id="KW-0012">Acyltransferase</keyword>
<keyword evidence="3" id="KW-0594">Phospholipid biosynthesis</keyword>
<dbReference type="InterPro" id="IPR002123">
    <property type="entry name" value="Plipid/glycerol_acylTrfase"/>
</dbReference>
<keyword evidence="9" id="KW-1185">Reference proteome</keyword>
<dbReference type="CDD" id="cd07989">
    <property type="entry name" value="LPLAT_AGPAT-like"/>
    <property type="match status" value="1"/>
</dbReference>
<keyword evidence="6" id="KW-1133">Transmembrane helix</keyword>
<dbReference type="AlphaFoldDB" id="A0A1B6W209"/>
<evidence type="ECO:0000313" key="9">
    <source>
        <dbReference type="Proteomes" id="UP000077726"/>
    </source>
</evidence>
<keyword evidence="2 8" id="KW-0808">Transferase</keyword>
<dbReference type="EMBL" id="LXSQ01000001">
    <property type="protein sequence ID" value="OAM45217.1"/>
    <property type="molecule type" value="Genomic_DNA"/>
</dbReference>
<proteinExistence type="predicted"/>
<dbReference type="GO" id="GO:0006654">
    <property type="term" value="P:phosphatidic acid biosynthetic process"/>
    <property type="evidence" value="ECO:0007669"/>
    <property type="project" value="TreeGrafter"/>
</dbReference>
<feature type="domain" description="Phospholipid/glycerol acyltransferase" evidence="7">
    <location>
        <begin position="71"/>
        <end position="183"/>
    </location>
</feature>
<dbReference type="GO" id="GO:0003841">
    <property type="term" value="F:1-acylglycerol-3-phosphate O-acyltransferase activity"/>
    <property type="evidence" value="ECO:0007669"/>
    <property type="project" value="TreeGrafter"/>
</dbReference>
<protein>
    <submittedName>
        <fullName evidence="8">Acyl-phosphate glycerol 3-phosphate acyltransferase</fullName>
    </submittedName>
</protein>
<feature type="transmembrane region" description="Helical" evidence="6">
    <location>
        <begin position="12"/>
        <end position="30"/>
    </location>
</feature>
<dbReference type="SMART" id="SM00563">
    <property type="entry name" value="PlsC"/>
    <property type="match status" value="1"/>
</dbReference>
<dbReference type="STRING" id="1795832.A7Q00_00025"/>
<accession>A0A1B6W209</accession>
<dbReference type="OrthoDB" id="9806880at2"/>
<evidence type="ECO:0000256" key="1">
    <source>
        <dbReference type="ARBA" id="ARBA00005189"/>
    </source>
</evidence>
<name>A0A1B6W209_9NEIS</name>
<comment type="pathway">
    <text evidence="1">Lipid metabolism.</text>
</comment>
<sequence length="259" mass="28589">MNTPSTSVFTRLFRILHLLFWFFITAYRLFRLREYNQHSKDVMQDLARSMLKVLHIRIEANPNNPPFPPVFLGAANHVSWLDPMILMAMYPTVFIAKREIRSWPVVGAVVARTGAVFINRNSRSDVAPVNEAIVRSLTAGHSVSFFPEAKASDGVALLPFKAALFQSALDSGLPAVAVALRYCDRAGRRTTAPAYAGNTSLLTALWRIVSMPEIIVRADCSEPLTLNAEEAADPSARFLLKDKAEAFISAIVNGEDKGA</sequence>